<accession>A0A5K3FYI6</accession>
<keyword evidence="2" id="KW-1133">Transmembrane helix</keyword>
<dbReference type="WBParaSite" id="MCU_012756-RA">
    <property type="protein sequence ID" value="MCU_012756-RA"/>
    <property type="gene ID" value="MCU_012756"/>
</dbReference>
<keyword evidence="2" id="KW-0472">Membrane</keyword>
<evidence type="ECO:0000256" key="1">
    <source>
        <dbReference type="SAM" id="MobiDB-lite"/>
    </source>
</evidence>
<evidence type="ECO:0000313" key="3">
    <source>
        <dbReference type="WBParaSite" id="MCU_012756-RA"/>
    </source>
</evidence>
<dbReference type="AlphaFoldDB" id="A0A5K3FYI6"/>
<keyword evidence="2" id="KW-0812">Transmembrane</keyword>
<protein>
    <submittedName>
        <fullName evidence="3">DZF domain-containing protein</fullName>
    </submittedName>
</protein>
<evidence type="ECO:0000256" key="2">
    <source>
        <dbReference type="SAM" id="Phobius"/>
    </source>
</evidence>
<feature type="transmembrane region" description="Helical" evidence="2">
    <location>
        <begin position="20"/>
        <end position="39"/>
    </location>
</feature>
<proteinExistence type="predicted"/>
<reference evidence="3" key="1">
    <citation type="submission" date="2019-11" db="UniProtKB">
        <authorList>
            <consortium name="WormBaseParasite"/>
        </authorList>
    </citation>
    <scope>IDENTIFICATION</scope>
</reference>
<organism evidence="3">
    <name type="scientific">Mesocestoides corti</name>
    <name type="common">Flatworm</name>
    <dbReference type="NCBI Taxonomy" id="53468"/>
    <lineage>
        <taxon>Eukaryota</taxon>
        <taxon>Metazoa</taxon>
        <taxon>Spiralia</taxon>
        <taxon>Lophotrochozoa</taxon>
        <taxon>Platyhelminthes</taxon>
        <taxon>Cestoda</taxon>
        <taxon>Eucestoda</taxon>
        <taxon>Cyclophyllidea</taxon>
        <taxon>Mesocestoididae</taxon>
        <taxon>Mesocestoides</taxon>
    </lineage>
</organism>
<sequence length="170" mass="18896">MCTKYYLLLEYKARTIVPAPFGVIQVVLEVVAYLMTLCVKATRRLKPPVGDFDVEESVDAAYEMKDAEVGHGDDDEDDDDDDDLELSVTEMQHWAARQVLQRETVDETNQLASIRQLVENVHKTLVVDGSGAELKAANKCDWVARETTGLSRTDSNQHTSSADSSVETSD</sequence>
<feature type="compositionally biased region" description="Polar residues" evidence="1">
    <location>
        <begin position="148"/>
        <end position="170"/>
    </location>
</feature>
<name>A0A5K3FYI6_MESCO</name>
<feature type="region of interest" description="Disordered" evidence="1">
    <location>
        <begin position="147"/>
        <end position="170"/>
    </location>
</feature>